<feature type="transmembrane region" description="Helical" evidence="7">
    <location>
        <begin position="292"/>
        <end position="314"/>
    </location>
</feature>
<feature type="transmembrane region" description="Helical" evidence="7">
    <location>
        <begin position="388"/>
        <end position="408"/>
    </location>
</feature>
<evidence type="ECO:0000256" key="5">
    <source>
        <dbReference type="ARBA" id="ARBA00022989"/>
    </source>
</evidence>
<evidence type="ECO:0000313" key="10">
    <source>
        <dbReference type="Proteomes" id="UP001059824"/>
    </source>
</evidence>
<evidence type="ECO:0000256" key="1">
    <source>
        <dbReference type="ARBA" id="ARBA00004651"/>
    </source>
</evidence>
<dbReference type="InterPro" id="IPR050545">
    <property type="entry name" value="Mycobact_MmpL"/>
</dbReference>
<dbReference type="GO" id="GO:0005886">
    <property type="term" value="C:plasma membrane"/>
    <property type="evidence" value="ECO:0007669"/>
    <property type="project" value="UniProtKB-SubCell"/>
</dbReference>
<keyword evidence="3" id="KW-1003">Cell membrane</keyword>
<evidence type="ECO:0000256" key="2">
    <source>
        <dbReference type="ARBA" id="ARBA00010157"/>
    </source>
</evidence>
<dbReference type="Proteomes" id="UP001059824">
    <property type="component" value="Chromosome"/>
</dbReference>
<dbReference type="Gene3D" id="1.20.1640.10">
    <property type="entry name" value="Multidrug efflux transporter AcrB transmembrane domain"/>
    <property type="match status" value="1"/>
</dbReference>
<dbReference type="PANTHER" id="PTHR33406:SF6">
    <property type="entry name" value="MEMBRANE PROTEIN YDGH-RELATED"/>
    <property type="match status" value="1"/>
</dbReference>
<feature type="domain" description="Membrane transport protein MMPL" evidence="8">
    <location>
        <begin position="176"/>
        <end position="434"/>
    </location>
</feature>
<keyword evidence="4 7" id="KW-0812">Transmembrane</keyword>
<feature type="transmembrane region" description="Helical" evidence="7">
    <location>
        <begin position="326"/>
        <end position="349"/>
    </location>
</feature>
<evidence type="ECO:0000256" key="7">
    <source>
        <dbReference type="SAM" id="Phobius"/>
    </source>
</evidence>
<organism evidence="9 10">
    <name type="scientific">Candidatus Mycosynbacter amalyticus</name>
    <dbReference type="NCBI Taxonomy" id="2665156"/>
    <lineage>
        <taxon>Bacteria</taxon>
        <taxon>Candidatus Saccharimonadota</taxon>
        <taxon>Candidatus Saccharimonadota incertae sedis</taxon>
        <taxon>Candidatus Mycosynbacter</taxon>
    </lineage>
</organism>
<evidence type="ECO:0000256" key="4">
    <source>
        <dbReference type="ARBA" id="ARBA00022692"/>
    </source>
</evidence>
<dbReference type="PANTHER" id="PTHR33406">
    <property type="entry name" value="MEMBRANE PROTEIN MJ1562-RELATED"/>
    <property type="match status" value="1"/>
</dbReference>
<gene>
    <name evidence="9" type="ORF">GII36_02070</name>
</gene>
<accession>A0A857ML58</accession>
<feature type="transmembrane region" description="Helical" evidence="7">
    <location>
        <begin position="361"/>
        <end position="382"/>
    </location>
</feature>
<keyword evidence="5 7" id="KW-1133">Transmembrane helix</keyword>
<sequence>MWGRKVFWPRMPKYRAQATLDIPKTGLWPRIAGFVGAHARSVWIVTTLILVVCSAGVTKLQADGVAQSDLILGVSEARDGQQLIDRHFPGGSGTPAQIIIPASQLDAAAAIVEADTGVASVSVRANNSDSGTKPLGRAEADIKEEIRTKAEQELTTQKADLRAQIEAQSPGMPSSVVDQIYDQAVANIPTADDIVADAYPFKDAAPKVVNGEVLLEATLEDNADSDAAQATVQRLRTSMHQLDSDARVGGTTATQLDTRTSAEHDRAVVLPTVLVVITIILMLLLRSVLAPILLLLTTILSFTATLGVSALLFNNVWHFPGADPSVVLYGFIFLVALGIDYNIFLMTRVREESLRIGTRRGVLAGLIVTGGVITSAGIVLAATFAALAVIPILFLAQLAFIVAFGVLLDTIIVRSLLVPALVHDIGNRVWWPSRKFKK</sequence>
<proteinExistence type="inferred from homology"/>
<dbReference type="AlphaFoldDB" id="A0A857ML58"/>
<protein>
    <submittedName>
        <fullName evidence="9">MMPL family transporter</fullName>
    </submittedName>
</protein>
<dbReference type="EMBL" id="CP045921">
    <property type="protein sequence ID" value="QHN43354.1"/>
    <property type="molecule type" value="Genomic_DNA"/>
</dbReference>
<evidence type="ECO:0000259" key="8">
    <source>
        <dbReference type="Pfam" id="PF03176"/>
    </source>
</evidence>
<evidence type="ECO:0000256" key="6">
    <source>
        <dbReference type="ARBA" id="ARBA00023136"/>
    </source>
</evidence>
<feature type="transmembrane region" description="Helical" evidence="7">
    <location>
        <begin position="267"/>
        <end position="285"/>
    </location>
</feature>
<dbReference type="Pfam" id="PF03176">
    <property type="entry name" value="MMPL"/>
    <property type="match status" value="1"/>
</dbReference>
<dbReference type="KEGG" id="mama:GII36_02070"/>
<dbReference type="SUPFAM" id="SSF82866">
    <property type="entry name" value="Multidrug efflux transporter AcrB transmembrane domain"/>
    <property type="match status" value="1"/>
</dbReference>
<keyword evidence="10" id="KW-1185">Reference proteome</keyword>
<keyword evidence="6 7" id="KW-0472">Membrane</keyword>
<name>A0A857ML58_9BACT</name>
<comment type="subcellular location">
    <subcellularLocation>
        <location evidence="1">Cell membrane</location>
        <topology evidence="1">Multi-pass membrane protein</topology>
    </subcellularLocation>
</comment>
<comment type="similarity">
    <text evidence="2">Belongs to the resistance-nodulation-cell division (RND) (TC 2.A.6) family. MmpL subfamily.</text>
</comment>
<evidence type="ECO:0000256" key="3">
    <source>
        <dbReference type="ARBA" id="ARBA00022475"/>
    </source>
</evidence>
<dbReference type="InterPro" id="IPR004869">
    <property type="entry name" value="MMPL_dom"/>
</dbReference>
<evidence type="ECO:0000313" key="9">
    <source>
        <dbReference type="EMBL" id="QHN43354.1"/>
    </source>
</evidence>
<reference evidence="9" key="1">
    <citation type="journal article" date="2021" name="Nat. Microbiol.">
        <title>Cocultivation of an ultrasmall environmental parasitic bacterium with lytic ability against bacteria associated with wastewater foams.</title>
        <authorList>
            <person name="Batinovic S."/>
            <person name="Rose J.J.A."/>
            <person name="Ratcliffe J."/>
            <person name="Seviour R.J."/>
            <person name="Petrovski S."/>
        </authorList>
    </citation>
    <scope>NUCLEOTIDE SEQUENCE</scope>
    <source>
        <strain evidence="9">JR1</strain>
    </source>
</reference>